<gene>
    <name evidence="3" type="ORF">SBA5_260032</name>
</gene>
<dbReference type="Gene3D" id="1.25.40.10">
    <property type="entry name" value="Tetratricopeptide repeat domain"/>
    <property type="match status" value="1"/>
</dbReference>
<accession>A0A2N9LA12</accession>
<sequence length="538" mass="57572">MKKLVFASAMALASMSLVSTPALRAQDSGQITIQDPAEFNAYQNFSTQTDPAQKCSAGESFLQTYPQSVVKKAVLNQLIQCYQQSNQPDKVLSAASRLLQIDPNDMPAILISVYVKKGQCGKSLDASGMSTDPQTCDDAAALAQKGLSAPKPSDMADADWKKLTAGAFPIFDSAIAYDDLVSKKDYAGAIKEYTADLNLYSPDDCSKVGPCLQDTLQLATAYAKPGPDKDEVKAIWFYARAWDFAPANYKAQIQPQLDYWYKRYHGTLDSDAQITQQINAIKTQAQASLFPPANFTVAPAPTPADLAHHAYTTGDPKQLGLEDKEYILANGNPDDANGLWGLLKGQQTPVPGIVISDPATTLKISVTTAASVKPKDYVVKLNNPVACNAVPPPPSELKVKEAQDYITTNGAKADTDAMGEELTGPPARIHKISIEPAITEVDVAVTQDAKDNHKADFIVNLKEPLACKDSPQAGVELKYLPGMELDGTYDSYTKAAAATGSATASAQIVLGQGFVQQPQKSGPAHRPVKPSPAHHPGM</sequence>
<dbReference type="InterPro" id="IPR011990">
    <property type="entry name" value="TPR-like_helical_dom_sf"/>
</dbReference>
<evidence type="ECO:0000256" key="1">
    <source>
        <dbReference type="SAM" id="MobiDB-lite"/>
    </source>
</evidence>
<dbReference type="AlphaFoldDB" id="A0A2N9LA12"/>
<evidence type="ECO:0000256" key="2">
    <source>
        <dbReference type="SAM" id="SignalP"/>
    </source>
</evidence>
<protein>
    <submittedName>
        <fullName evidence="3">Putative lipoprotein</fullName>
    </submittedName>
</protein>
<evidence type="ECO:0000313" key="3">
    <source>
        <dbReference type="EMBL" id="SPE20108.1"/>
    </source>
</evidence>
<feature type="chain" id="PRO_5014841526" evidence="2">
    <location>
        <begin position="25"/>
        <end position="538"/>
    </location>
</feature>
<keyword evidence="2" id="KW-0732">Signal</keyword>
<reference evidence="4" key="1">
    <citation type="submission" date="2018-02" db="EMBL/GenBank/DDBJ databases">
        <authorList>
            <person name="Hausmann B."/>
        </authorList>
    </citation>
    <scope>NUCLEOTIDE SEQUENCE [LARGE SCALE GENOMIC DNA]</scope>
    <source>
        <strain evidence="4">Peat soil MAG SbA5</strain>
    </source>
</reference>
<name>A0A2N9LA12_9BACT</name>
<dbReference type="EMBL" id="OKRB01000082">
    <property type="protein sequence ID" value="SPE20108.1"/>
    <property type="molecule type" value="Genomic_DNA"/>
</dbReference>
<proteinExistence type="predicted"/>
<dbReference type="Proteomes" id="UP000239735">
    <property type="component" value="Unassembled WGS sequence"/>
</dbReference>
<dbReference type="OrthoDB" id="105847at2"/>
<keyword evidence="3" id="KW-0449">Lipoprotein</keyword>
<feature type="signal peptide" evidence="2">
    <location>
        <begin position="1"/>
        <end position="24"/>
    </location>
</feature>
<feature type="region of interest" description="Disordered" evidence="1">
    <location>
        <begin position="515"/>
        <end position="538"/>
    </location>
</feature>
<organism evidence="3 4">
    <name type="scientific">Candidatus Sulfuritelmatomonas gaucii</name>
    <dbReference type="NCBI Taxonomy" id="2043161"/>
    <lineage>
        <taxon>Bacteria</taxon>
        <taxon>Pseudomonadati</taxon>
        <taxon>Acidobacteriota</taxon>
        <taxon>Terriglobia</taxon>
        <taxon>Terriglobales</taxon>
        <taxon>Acidobacteriaceae</taxon>
        <taxon>Candidatus Sulfuritelmatomonas</taxon>
    </lineage>
</organism>
<evidence type="ECO:0000313" key="4">
    <source>
        <dbReference type="Proteomes" id="UP000239735"/>
    </source>
</evidence>